<reference evidence="1 2" key="1">
    <citation type="submission" date="2023-06" db="EMBL/GenBank/DDBJ databases">
        <title>Influencing factors and mechanism of Cr(VI) reduction by facultative anaerobic Exiguobacterium sp. PY14.</title>
        <authorList>
            <person name="Zou L."/>
        </authorList>
    </citation>
    <scope>NUCLEOTIDE SEQUENCE [LARGE SCALE GENOMIC DNA]</scope>
    <source>
        <strain evidence="1 2">PY14</strain>
    </source>
</reference>
<protein>
    <recommendedName>
        <fullName evidence="3">NlpC/P60 domain-containing protein</fullName>
    </recommendedName>
</protein>
<accession>A0ABT7MIY8</accession>
<dbReference type="EMBL" id="JASWER010000001">
    <property type="protein sequence ID" value="MDL5375397.1"/>
    <property type="molecule type" value="Genomic_DNA"/>
</dbReference>
<dbReference type="Proteomes" id="UP001230807">
    <property type="component" value="Unassembled WGS sequence"/>
</dbReference>
<organism evidence="1 2">
    <name type="scientific">Exiguobacterium mexicanum</name>
    <dbReference type="NCBI Taxonomy" id="340146"/>
    <lineage>
        <taxon>Bacteria</taxon>
        <taxon>Bacillati</taxon>
        <taxon>Bacillota</taxon>
        <taxon>Bacilli</taxon>
        <taxon>Bacillales</taxon>
        <taxon>Bacillales Family XII. Incertae Sedis</taxon>
        <taxon>Exiguobacterium</taxon>
    </lineage>
</organism>
<dbReference type="RefSeq" id="WP_214720469.1">
    <property type="nucleotide sequence ID" value="NZ_CP183077.1"/>
</dbReference>
<gene>
    <name evidence="1" type="ORF">QR695_00110</name>
</gene>
<name>A0ABT7MIY8_9BACL</name>
<keyword evidence="2" id="KW-1185">Reference proteome</keyword>
<evidence type="ECO:0008006" key="3">
    <source>
        <dbReference type="Google" id="ProtNLM"/>
    </source>
</evidence>
<sequence length="296" mass="33236">MTVNMTIPLMPTEEVVRAWMRSMVPPMDLFMADESLVALLGTDANVLIVPRAEFNVHPSYRDIRLANAYTYWTIDREAAFVLHAPPGWIATLPPAVRSELLTYQVTVGRGLVFPAADMEIDSLATSIVTVNGVPYLILHQSAFQVMPDEMCRQLTFEYAKAWDEWTASSIPDTCPDHVRRFANTFPVTSGSNCLAATLFAVTGAEWMATQWLHPGTFLQTLGQAGYMRTDSGLTERGDVLTFVDEAGRVQHATYCIGAGIFFNKNGQTLFNPWKLIQQHELFEAWGNYTCHTYRRL</sequence>
<evidence type="ECO:0000313" key="2">
    <source>
        <dbReference type="Proteomes" id="UP001230807"/>
    </source>
</evidence>
<comment type="caution">
    <text evidence="1">The sequence shown here is derived from an EMBL/GenBank/DDBJ whole genome shotgun (WGS) entry which is preliminary data.</text>
</comment>
<proteinExistence type="predicted"/>
<evidence type="ECO:0000313" key="1">
    <source>
        <dbReference type="EMBL" id="MDL5375397.1"/>
    </source>
</evidence>